<dbReference type="Ensembl" id="ENSFCTT00005046536.1">
    <property type="protein sequence ID" value="ENSFCTP00005033348.1"/>
    <property type="gene ID" value="ENSFCTG00005016270.1"/>
</dbReference>
<evidence type="ECO:0000313" key="1">
    <source>
        <dbReference type="Ensembl" id="ENSFCTP00005033348.1"/>
    </source>
</evidence>
<name>A0ABI7YF26_FELCA</name>
<proteinExistence type="predicted"/>
<organism evidence="1 2">
    <name type="scientific">Felis catus</name>
    <name type="common">Cat</name>
    <name type="synonym">Felis silvestris catus</name>
    <dbReference type="NCBI Taxonomy" id="9685"/>
    <lineage>
        <taxon>Eukaryota</taxon>
        <taxon>Metazoa</taxon>
        <taxon>Chordata</taxon>
        <taxon>Craniata</taxon>
        <taxon>Vertebrata</taxon>
        <taxon>Euteleostomi</taxon>
        <taxon>Mammalia</taxon>
        <taxon>Eutheria</taxon>
        <taxon>Laurasiatheria</taxon>
        <taxon>Carnivora</taxon>
        <taxon>Feliformia</taxon>
        <taxon>Felidae</taxon>
        <taxon>Felinae</taxon>
        <taxon>Felis</taxon>
    </lineage>
</organism>
<sequence>MQLFIDLFCYREAGEHAEYELPQFCSFLCLFNAFCFRVTFNQYFIYLLRLNGRSETQCAVYHTDWTPHSRSKIFSSTLGAVLSAPQNYCLKLHCSFYFFSFITGSFSFSTTTLHLDFLNGCLPLCTEDQFRLHFQLLLLPVGLSILLHLTHPTPETVKCIYFCGSHFLIE</sequence>
<reference evidence="1 2" key="1">
    <citation type="submission" date="2021-02" db="EMBL/GenBank/DDBJ databases">
        <title>Safari Cat Assemblies.</title>
        <authorList>
            <person name="Bredemeyer K.R."/>
            <person name="Murphy W.J."/>
        </authorList>
    </citation>
    <scope>NUCLEOTIDE SEQUENCE [LARGE SCALE GENOMIC DNA]</scope>
</reference>
<accession>A0ABI7YF26</accession>
<protein>
    <submittedName>
        <fullName evidence="1">Uncharacterized protein</fullName>
    </submittedName>
</protein>
<reference evidence="1" key="3">
    <citation type="submission" date="2025-09" db="UniProtKB">
        <authorList>
            <consortium name="Ensembl"/>
        </authorList>
    </citation>
    <scope>IDENTIFICATION</scope>
    <source>
        <strain evidence="1">breed Abyssinian</strain>
    </source>
</reference>
<dbReference type="Proteomes" id="UP000823872">
    <property type="component" value="Chromosome B3"/>
</dbReference>
<evidence type="ECO:0000313" key="2">
    <source>
        <dbReference type="Proteomes" id="UP000823872"/>
    </source>
</evidence>
<dbReference type="GeneTree" id="ENSGT01050000248456"/>
<reference evidence="1" key="2">
    <citation type="submission" date="2025-08" db="UniProtKB">
        <authorList>
            <consortium name="Ensembl"/>
        </authorList>
    </citation>
    <scope>IDENTIFICATION</scope>
    <source>
        <strain evidence="1">breed Abyssinian</strain>
    </source>
</reference>
<keyword evidence="2" id="KW-1185">Reference proteome</keyword>